<feature type="domain" description="NACHT" evidence="3">
    <location>
        <begin position="225"/>
        <end position="317"/>
    </location>
</feature>
<accession>A0A1Y1QKF1</accession>
<evidence type="ECO:0008006" key="6">
    <source>
        <dbReference type="Google" id="ProtNLM"/>
    </source>
</evidence>
<evidence type="ECO:0000259" key="3">
    <source>
        <dbReference type="Pfam" id="PF05729"/>
    </source>
</evidence>
<dbReference type="Pfam" id="PF05729">
    <property type="entry name" value="NACHT"/>
    <property type="match status" value="1"/>
</dbReference>
<dbReference type="Gene3D" id="3.90.1580.10">
    <property type="entry name" value="paralog of FGE (formylglycine-generating enzyme)"/>
    <property type="match status" value="1"/>
</dbReference>
<evidence type="ECO:0000256" key="1">
    <source>
        <dbReference type="SAM" id="Phobius"/>
    </source>
</evidence>
<keyword evidence="1" id="KW-1133">Transmembrane helix</keyword>
<dbReference type="InterPro" id="IPR027417">
    <property type="entry name" value="P-loop_NTPase"/>
</dbReference>
<dbReference type="PANTHER" id="PTHR23150">
    <property type="entry name" value="SULFATASE MODIFYING FACTOR 1, 2"/>
    <property type="match status" value="1"/>
</dbReference>
<evidence type="ECO:0000313" key="4">
    <source>
        <dbReference type="EMBL" id="OQX07588.1"/>
    </source>
</evidence>
<feature type="domain" description="Sulfatase-modifying factor enzyme-like" evidence="2">
    <location>
        <begin position="654"/>
        <end position="935"/>
    </location>
</feature>
<reference evidence="4 5" key="1">
    <citation type="submission" date="2017-01" db="EMBL/GenBank/DDBJ databases">
        <title>Novel large sulfur bacteria in the metagenomes of groundwater-fed chemosynthetic microbial mats in the Lake Huron basin.</title>
        <authorList>
            <person name="Sharrar A.M."/>
            <person name="Flood B.E."/>
            <person name="Bailey J.V."/>
            <person name="Jones D.S."/>
            <person name="Biddanda B."/>
            <person name="Ruberg S.A."/>
            <person name="Marcus D.N."/>
            <person name="Dick G.J."/>
        </authorList>
    </citation>
    <scope>NUCLEOTIDE SEQUENCE [LARGE SCALE GENOMIC DNA]</scope>
    <source>
        <strain evidence="4">A8</strain>
    </source>
</reference>
<evidence type="ECO:0000313" key="5">
    <source>
        <dbReference type="Proteomes" id="UP000192491"/>
    </source>
</evidence>
<dbReference type="InterPro" id="IPR051043">
    <property type="entry name" value="Sulfatase_Mod_Factor_Kinase"/>
</dbReference>
<feature type="transmembrane region" description="Helical" evidence="1">
    <location>
        <begin position="15"/>
        <end position="33"/>
    </location>
</feature>
<dbReference type="SUPFAM" id="SSF56436">
    <property type="entry name" value="C-type lectin-like"/>
    <property type="match status" value="1"/>
</dbReference>
<sequence>MQALWDWVWANVQSLWSFIELIAFVSLGVFTWWKWFRKKPEEITHTTSVEPRPLLTFEKAYLDELDSRCEFLRLDLIAKPVLDRGLRLSLSHIYQDQHIRLAEREQEGREHALQKGEPLPLMQALAKLDANHLVIRGGVGAGKSSFVNYLTHCIIQSHQGDVGNDLPPQFIRRPVVRLLLRKVGARLNAQTAYRGLIWRAVAEEIEELVAVAFDSANQTPLQNGEINAFVQQYIAQLKQQGIVLLDGLDEVSESRQRRGLLRKAIEDFASTSPNTLLIVTGRPYAYERQEQKLTGFRQADLEPMTENQIRAFISHWYKVARKPNGWTEQQAQTRADQLAEEIFARPYLPEMASTAMLLTLFIGLDYADIRLPSSRAKLYDEAVELLLQRWHQNLKDYRDNLDPAEQEGLLVLERSRDELLKALKSLAYKTYQDLAPSPRQAGEEATDIPLEFDHATVIGHLYKPFGQSCDHDNLLYFLQYRSALLVAGSEEESFQFAHRSFHEYLAASHLMSLPRWKEEAEKLLKQNSDWWREVFLLLVKKYSDDQPGEAVQFLQHLMRYYKASDVVQQRLLVLVATAALELNVQDKLDEDVLYVNCHQFLQDGLISALTDTRLDITERADAGRLLGELGDPRPGITVIREGEYKGLPDIGWESIPAGTLQMGFTDEEAQQSWEKTSTSQHVVALPAFQMSRYPITNAQFACFVAAGGYETERYWHSCEAAYQWWKGEKADLSLLDDNPDLKKNYENWLAEEKTRRQPWFWEQRKWNNPNHPVVGVSWYEALAFCEWLNTTSVYQGKQVRLPMEAEWEYAARGTQGLRYAWGEEADAVSGNYGDTKIGQTSAVGMFPAGKAFGLYDMTGNVWEWTSSQWGKKVGSPDFTYDQWAVQEKQRDNLNEHALRITRGGSWYDTTDFVRCAFRYWNPPGDRYYNLGFRLVFGE</sequence>
<dbReference type="PANTHER" id="PTHR23150:SF19">
    <property type="entry name" value="FORMYLGLYCINE-GENERATING ENZYME"/>
    <property type="match status" value="1"/>
</dbReference>
<dbReference type="Gene3D" id="3.40.50.300">
    <property type="entry name" value="P-loop containing nucleotide triphosphate hydrolases"/>
    <property type="match status" value="1"/>
</dbReference>
<dbReference type="InterPro" id="IPR007111">
    <property type="entry name" value="NACHT_NTPase"/>
</dbReference>
<dbReference type="EMBL" id="MTEJ01000205">
    <property type="protein sequence ID" value="OQX07588.1"/>
    <property type="molecule type" value="Genomic_DNA"/>
</dbReference>
<dbReference type="AlphaFoldDB" id="A0A1Y1QKF1"/>
<dbReference type="InterPro" id="IPR005532">
    <property type="entry name" value="SUMF_dom"/>
</dbReference>
<name>A0A1Y1QKF1_9GAMM</name>
<dbReference type="Proteomes" id="UP000192491">
    <property type="component" value="Unassembled WGS sequence"/>
</dbReference>
<keyword evidence="1" id="KW-0472">Membrane</keyword>
<dbReference type="Pfam" id="PF03781">
    <property type="entry name" value="FGE-sulfatase"/>
    <property type="match status" value="1"/>
</dbReference>
<evidence type="ECO:0000259" key="2">
    <source>
        <dbReference type="Pfam" id="PF03781"/>
    </source>
</evidence>
<comment type="caution">
    <text evidence="4">The sequence shown here is derived from an EMBL/GenBank/DDBJ whole genome shotgun (WGS) entry which is preliminary data.</text>
</comment>
<dbReference type="SUPFAM" id="SSF52540">
    <property type="entry name" value="P-loop containing nucleoside triphosphate hydrolases"/>
    <property type="match status" value="1"/>
</dbReference>
<keyword evidence="1" id="KW-0812">Transmembrane</keyword>
<dbReference type="InterPro" id="IPR042095">
    <property type="entry name" value="SUMF_sf"/>
</dbReference>
<dbReference type="InterPro" id="IPR016187">
    <property type="entry name" value="CTDL_fold"/>
</dbReference>
<proteinExistence type="predicted"/>
<protein>
    <recommendedName>
        <fullName evidence="6">NACHT domain-containing protein</fullName>
    </recommendedName>
</protein>
<organism evidence="4 5">
    <name type="scientific">Thiothrix lacustris</name>
    <dbReference type="NCBI Taxonomy" id="525917"/>
    <lineage>
        <taxon>Bacteria</taxon>
        <taxon>Pseudomonadati</taxon>
        <taxon>Pseudomonadota</taxon>
        <taxon>Gammaproteobacteria</taxon>
        <taxon>Thiotrichales</taxon>
        <taxon>Thiotrichaceae</taxon>
        <taxon>Thiothrix</taxon>
    </lineage>
</organism>
<dbReference type="GO" id="GO:0120147">
    <property type="term" value="F:formylglycine-generating oxidase activity"/>
    <property type="evidence" value="ECO:0007669"/>
    <property type="project" value="TreeGrafter"/>
</dbReference>
<gene>
    <name evidence="4" type="ORF">BWK73_27665</name>
</gene>